<feature type="transmembrane region" description="Helical" evidence="1">
    <location>
        <begin position="40"/>
        <end position="58"/>
    </location>
</feature>
<keyword evidence="3" id="KW-1185">Reference proteome</keyword>
<sequence>MNWVKCIIDCIRTIFGISVSVAGSYYSYKLLENSKISGGEFVTLTIAVLFLGVIIALLPKISELSIAGNVLKLQNAKDVADKTIQSLQKTQNSTLRINLLLVKNSPGGLGDLFRGVDPRVDDFWLIYNAIKEAGAFETLKSEINEISKLLCVEQLKIIGKHNTEVRDQYNNLSDQDFSLPPYIDVMRLLLNKNQENQHKELSNKTIVDASNEYRKLFEIYNKSKA</sequence>
<keyword evidence="1" id="KW-0472">Membrane</keyword>
<evidence type="ECO:0000313" key="2">
    <source>
        <dbReference type="EMBL" id="VFQ47520.1"/>
    </source>
</evidence>
<dbReference type="EMBL" id="CAADHO010000024">
    <property type="protein sequence ID" value="VFQ47520.1"/>
    <property type="molecule type" value="Genomic_DNA"/>
</dbReference>
<dbReference type="RefSeq" id="WP_180147491.1">
    <property type="nucleotide sequence ID" value="NZ_CAADHO010000024.1"/>
</dbReference>
<accession>A0A4U8YU61</accession>
<keyword evidence="1" id="KW-0812">Transmembrane</keyword>
<reference evidence="2 3" key="1">
    <citation type="submission" date="2019-03" db="EMBL/GenBank/DDBJ databases">
        <authorList>
            <person name="Nijsse B."/>
        </authorList>
    </citation>
    <scope>NUCLEOTIDE SEQUENCE [LARGE SCALE GENOMIC DNA]</scope>
    <source>
        <strain evidence="2">Desulfoluna butyratoxydans MSL71</strain>
    </source>
</reference>
<dbReference type="Proteomes" id="UP000507962">
    <property type="component" value="Unassembled WGS sequence"/>
</dbReference>
<proteinExistence type="predicted"/>
<dbReference type="AlphaFoldDB" id="A0A4U8YU61"/>
<name>A0A4U8YU61_9BACT</name>
<evidence type="ECO:0000313" key="3">
    <source>
        <dbReference type="Proteomes" id="UP000507962"/>
    </source>
</evidence>
<protein>
    <submittedName>
        <fullName evidence="2">Uncharacterized protein</fullName>
    </submittedName>
</protein>
<organism evidence="2 3">
    <name type="scientific">Desulfoluna butyratoxydans</name>
    <dbReference type="NCBI Taxonomy" id="231438"/>
    <lineage>
        <taxon>Bacteria</taxon>
        <taxon>Pseudomonadati</taxon>
        <taxon>Thermodesulfobacteriota</taxon>
        <taxon>Desulfobacteria</taxon>
        <taxon>Desulfobacterales</taxon>
        <taxon>Desulfolunaceae</taxon>
        <taxon>Desulfoluna</taxon>
    </lineage>
</organism>
<gene>
    <name evidence="2" type="ORF">MSL71_52220</name>
</gene>
<keyword evidence="1" id="KW-1133">Transmembrane helix</keyword>
<evidence type="ECO:0000256" key="1">
    <source>
        <dbReference type="SAM" id="Phobius"/>
    </source>
</evidence>